<name>A0A3D9HWM5_9PROT</name>
<dbReference type="Proteomes" id="UP000256845">
    <property type="component" value="Unassembled WGS sequence"/>
</dbReference>
<accession>A0A3D9HWM5</accession>
<gene>
    <name evidence="1" type="ORF">DFP90_101609</name>
</gene>
<protein>
    <submittedName>
        <fullName evidence="1">Uncharacterized protein</fullName>
    </submittedName>
</protein>
<dbReference type="EMBL" id="QRDW01000001">
    <property type="protein sequence ID" value="RED53810.1"/>
    <property type="molecule type" value="Genomic_DNA"/>
</dbReference>
<sequence length="76" mass="8609">MSKTLIEELADLKRVFAEDSAEADLIRRAMFMLDDQERVIGRLKDEQKQQGLLSPRGRHAMDKLQGLDLALGGKLQ</sequence>
<evidence type="ECO:0000313" key="2">
    <source>
        <dbReference type="Proteomes" id="UP000256845"/>
    </source>
</evidence>
<comment type="caution">
    <text evidence="1">The sequence shown here is derived from an EMBL/GenBank/DDBJ whole genome shotgun (WGS) entry which is preliminary data.</text>
</comment>
<reference evidence="1 2" key="1">
    <citation type="submission" date="2018-07" db="EMBL/GenBank/DDBJ databases">
        <title>Genomic Encyclopedia of Type Strains, Phase III (KMG-III): the genomes of soil and plant-associated and newly described type strains.</title>
        <authorList>
            <person name="Whitman W."/>
        </authorList>
    </citation>
    <scope>NUCLEOTIDE SEQUENCE [LARGE SCALE GENOMIC DNA]</scope>
    <source>
        <strain evidence="1 2">CECT 8488</strain>
    </source>
</reference>
<dbReference type="RefSeq" id="WP_115934915.1">
    <property type="nucleotide sequence ID" value="NZ_QRDW01000001.1"/>
</dbReference>
<evidence type="ECO:0000313" key="1">
    <source>
        <dbReference type="EMBL" id="RED53810.1"/>
    </source>
</evidence>
<keyword evidence="2" id="KW-1185">Reference proteome</keyword>
<proteinExistence type="predicted"/>
<dbReference type="AlphaFoldDB" id="A0A3D9HWM5"/>
<organism evidence="1 2">
    <name type="scientific">Aestuariispira insulae</name>
    <dbReference type="NCBI Taxonomy" id="1461337"/>
    <lineage>
        <taxon>Bacteria</taxon>
        <taxon>Pseudomonadati</taxon>
        <taxon>Pseudomonadota</taxon>
        <taxon>Alphaproteobacteria</taxon>
        <taxon>Rhodospirillales</taxon>
        <taxon>Kiloniellaceae</taxon>
        <taxon>Aestuariispira</taxon>
    </lineage>
</organism>